<reference evidence="5" key="1">
    <citation type="submission" date="2018-05" db="EMBL/GenBank/DDBJ databases">
        <authorList>
            <person name="Lanie J.A."/>
            <person name="Ng W.-L."/>
            <person name="Kazmierczak K.M."/>
            <person name="Andrzejewski T.M."/>
            <person name="Davidsen T.M."/>
            <person name="Wayne K.J."/>
            <person name="Tettelin H."/>
            <person name="Glass J.I."/>
            <person name="Rusch D."/>
            <person name="Podicherti R."/>
            <person name="Tsui H.-C.T."/>
            <person name="Winkler M.E."/>
        </authorList>
    </citation>
    <scope>NUCLEOTIDE SEQUENCE</scope>
</reference>
<proteinExistence type="predicted"/>
<keyword evidence="2" id="KW-0238">DNA-binding</keyword>
<feature type="domain" description="HTH marR-type" evidence="4">
    <location>
        <begin position="1"/>
        <end position="131"/>
    </location>
</feature>
<dbReference type="InterPro" id="IPR023187">
    <property type="entry name" value="Tscrpt_reg_MarR-type_CS"/>
</dbReference>
<dbReference type="SUPFAM" id="SSF46785">
    <property type="entry name" value="Winged helix' DNA-binding domain"/>
    <property type="match status" value="1"/>
</dbReference>
<dbReference type="InterPro" id="IPR036388">
    <property type="entry name" value="WH-like_DNA-bd_sf"/>
</dbReference>
<dbReference type="InterPro" id="IPR000835">
    <property type="entry name" value="HTH_MarR-typ"/>
</dbReference>
<protein>
    <recommendedName>
        <fullName evidence="4">HTH marR-type domain-containing protein</fullName>
    </recommendedName>
</protein>
<sequence>MNIPELLTNLTTHYNAIFRQYSSRLSLTAPQAFHLLSIPVDGISMSGLANKLGLDTSTLTRNIQKLEKLDLVRRKQDRNDKRILVVYLTDKGRGKVEKIEESLLDLNFSMMKYIDLDDQENIPEMLEKLVWAMDCIREE</sequence>
<dbReference type="GO" id="GO:0003700">
    <property type="term" value="F:DNA-binding transcription factor activity"/>
    <property type="evidence" value="ECO:0007669"/>
    <property type="project" value="InterPro"/>
</dbReference>
<dbReference type="PROSITE" id="PS01117">
    <property type="entry name" value="HTH_MARR_1"/>
    <property type="match status" value="1"/>
</dbReference>
<gene>
    <name evidence="5" type="ORF">METZ01_LOCUS47880</name>
</gene>
<evidence type="ECO:0000256" key="3">
    <source>
        <dbReference type="ARBA" id="ARBA00023163"/>
    </source>
</evidence>
<keyword evidence="3" id="KW-0804">Transcription</keyword>
<dbReference type="InterPro" id="IPR036390">
    <property type="entry name" value="WH_DNA-bd_sf"/>
</dbReference>
<dbReference type="Gene3D" id="1.10.10.10">
    <property type="entry name" value="Winged helix-like DNA-binding domain superfamily/Winged helix DNA-binding domain"/>
    <property type="match status" value="1"/>
</dbReference>
<keyword evidence="1" id="KW-0805">Transcription regulation</keyword>
<organism evidence="5">
    <name type="scientific">marine metagenome</name>
    <dbReference type="NCBI Taxonomy" id="408172"/>
    <lineage>
        <taxon>unclassified sequences</taxon>
        <taxon>metagenomes</taxon>
        <taxon>ecological metagenomes</taxon>
    </lineage>
</organism>
<dbReference type="PANTHER" id="PTHR42756:SF1">
    <property type="entry name" value="TRANSCRIPTIONAL REPRESSOR OF EMRAB OPERON"/>
    <property type="match status" value="1"/>
</dbReference>
<dbReference type="PRINTS" id="PR00598">
    <property type="entry name" value="HTHMARR"/>
</dbReference>
<dbReference type="EMBL" id="UINC01002288">
    <property type="protein sequence ID" value="SUZ95026.1"/>
    <property type="molecule type" value="Genomic_DNA"/>
</dbReference>
<accession>A0A381RT10</accession>
<dbReference type="PROSITE" id="PS50995">
    <property type="entry name" value="HTH_MARR_2"/>
    <property type="match status" value="1"/>
</dbReference>
<evidence type="ECO:0000256" key="1">
    <source>
        <dbReference type="ARBA" id="ARBA00023015"/>
    </source>
</evidence>
<name>A0A381RT10_9ZZZZ</name>
<dbReference type="GO" id="GO:0003677">
    <property type="term" value="F:DNA binding"/>
    <property type="evidence" value="ECO:0007669"/>
    <property type="project" value="UniProtKB-KW"/>
</dbReference>
<dbReference type="AlphaFoldDB" id="A0A381RT10"/>
<evidence type="ECO:0000256" key="2">
    <source>
        <dbReference type="ARBA" id="ARBA00023125"/>
    </source>
</evidence>
<evidence type="ECO:0000259" key="4">
    <source>
        <dbReference type="PROSITE" id="PS50995"/>
    </source>
</evidence>
<evidence type="ECO:0000313" key="5">
    <source>
        <dbReference type="EMBL" id="SUZ95026.1"/>
    </source>
</evidence>
<dbReference type="PANTHER" id="PTHR42756">
    <property type="entry name" value="TRANSCRIPTIONAL REGULATOR, MARR"/>
    <property type="match status" value="1"/>
</dbReference>
<dbReference type="Pfam" id="PF01047">
    <property type="entry name" value="MarR"/>
    <property type="match status" value="1"/>
</dbReference>
<dbReference type="SMART" id="SM00347">
    <property type="entry name" value="HTH_MARR"/>
    <property type="match status" value="1"/>
</dbReference>